<proteinExistence type="predicted"/>
<keyword evidence="3" id="KW-1185">Reference proteome</keyword>
<evidence type="ECO:0000256" key="1">
    <source>
        <dbReference type="SAM" id="MobiDB-lite"/>
    </source>
</evidence>
<reference evidence="2 3" key="1">
    <citation type="submission" date="2021-05" db="EMBL/GenBank/DDBJ databases">
        <title>Direct Submission.</title>
        <authorList>
            <person name="Li K."/>
            <person name="Gao J."/>
        </authorList>
    </citation>
    <scope>NUCLEOTIDE SEQUENCE [LARGE SCALE GENOMIC DNA]</scope>
    <source>
        <strain evidence="2 3">Mg02</strain>
    </source>
</reference>
<gene>
    <name evidence="2" type="ORF">KGD84_00820</name>
</gene>
<protein>
    <submittedName>
        <fullName evidence="2">Phage portal protein</fullName>
    </submittedName>
</protein>
<feature type="compositionally biased region" description="Acidic residues" evidence="1">
    <location>
        <begin position="506"/>
        <end position="518"/>
    </location>
</feature>
<dbReference type="RefSeq" id="WP_220564198.1">
    <property type="nucleotide sequence ID" value="NZ_CP074133.1"/>
</dbReference>
<dbReference type="EMBL" id="CP074133">
    <property type="protein sequence ID" value="QUX22987.1"/>
    <property type="molecule type" value="Genomic_DNA"/>
</dbReference>
<name>A0ABX8BPK9_9ACTN</name>
<sequence length="518" mass="57966">MPLPDENTPWPPKNLVDAYDDMRQADVWYTGDKYQLAEYYGTLVKRDRDRPSVQAYLWAQSRRLDEPERRVHVPVAGDIAAASAGLLASEAPTIRFENAQAQTRFDQLAEDGGLHMRLLEGLELCAALGDCYLATVWDREAVPDRALLTVWPGDMAIPTIRYGRLIEVTFWRELSREGDVVLRLLERHAVEDGAGLIEYGLYEGTTANLGTRRPFNRHPDAAHLDALTDDQGRQLTGIGMLTATHIPNIRPNRRDRGYLGRSDYAAPVWDEMDAIDQTMTSWMRDIRLGKGRIAVPAGVLESLGEGQGSYFDLDREVYDEINVDPKAPGFGITVAQFQIRHEEHRATKDDLLATIARSCGYSPSTFGLAEQGERTATEVVDRKEASMTTTERKGMYVKTALRRISQAWLALDAAQFDSGVDVLDPPTVEMAPAERPSRESEARSIQMLRAAEAISTWLVVKRQHPEWTDTEVQEEAARIERERAAVTDADPWMGAAEGLAANRLEDNEDQGDEPEDGE</sequence>
<evidence type="ECO:0000313" key="2">
    <source>
        <dbReference type="EMBL" id="QUX22987.1"/>
    </source>
</evidence>
<feature type="region of interest" description="Disordered" evidence="1">
    <location>
        <begin position="486"/>
        <end position="518"/>
    </location>
</feature>
<evidence type="ECO:0000313" key="3">
    <source>
        <dbReference type="Proteomes" id="UP000676079"/>
    </source>
</evidence>
<accession>A0ABX8BPK9</accession>
<dbReference type="Proteomes" id="UP000676079">
    <property type="component" value="Chromosome"/>
</dbReference>
<organism evidence="2 3">
    <name type="scientific">Nocardiopsis changdeensis</name>
    <dbReference type="NCBI Taxonomy" id="2831969"/>
    <lineage>
        <taxon>Bacteria</taxon>
        <taxon>Bacillati</taxon>
        <taxon>Actinomycetota</taxon>
        <taxon>Actinomycetes</taxon>
        <taxon>Streptosporangiales</taxon>
        <taxon>Nocardiopsidaceae</taxon>
        <taxon>Nocardiopsis</taxon>
    </lineage>
</organism>